<dbReference type="Pfam" id="PF03382">
    <property type="entry name" value="DUF285"/>
    <property type="match status" value="1"/>
</dbReference>
<evidence type="ECO:0000256" key="3">
    <source>
        <dbReference type="ARBA" id="ARBA00022664"/>
    </source>
</evidence>
<evidence type="ECO:0000256" key="5">
    <source>
        <dbReference type="ARBA" id="ARBA00022884"/>
    </source>
</evidence>
<evidence type="ECO:0000256" key="1">
    <source>
        <dbReference type="ARBA" id="ARBA00004123"/>
    </source>
</evidence>
<keyword evidence="11" id="KW-1185">Reference proteome</keyword>
<dbReference type="CDD" id="cd01725">
    <property type="entry name" value="LSm2"/>
    <property type="match status" value="1"/>
</dbReference>
<keyword evidence="3" id="KW-0507">mRNA processing</keyword>
<keyword evidence="6" id="KW-0508">mRNA splicing</keyword>
<dbReference type="PANTHER" id="PTHR13829:SF2">
    <property type="entry name" value="U6 SNRNA-ASSOCIATED SM-LIKE PROTEIN LSM2"/>
    <property type="match status" value="1"/>
</dbReference>
<evidence type="ECO:0000256" key="6">
    <source>
        <dbReference type="ARBA" id="ARBA00023187"/>
    </source>
</evidence>
<keyword evidence="5" id="KW-0694">RNA-binding</keyword>
<dbReference type="GO" id="GO:0003723">
    <property type="term" value="F:RNA binding"/>
    <property type="evidence" value="ECO:0007669"/>
    <property type="project" value="UniProtKB-KW"/>
</dbReference>
<dbReference type="GO" id="GO:0000398">
    <property type="term" value="P:mRNA splicing, via spliceosome"/>
    <property type="evidence" value="ECO:0007669"/>
    <property type="project" value="TreeGrafter"/>
</dbReference>
<dbReference type="Pfam" id="PF01423">
    <property type="entry name" value="LSM"/>
    <property type="match status" value="1"/>
</dbReference>
<comment type="caution">
    <text evidence="10">The sequence shown here is derived from an EMBL/GenBank/DDBJ whole genome shotgun (WGS) entry which is preliminary data.</text>
</comment>
<dbReference type="PROSITE" id="PS52002">
    <property type="entry name" value="SM"/>
    <property type="match status" value="1"/>
</dbReference>
<organism evidence="10 11">
    <name type="scientific">Thalassiosira oceanica</name>
    <name type="common">Marine diatom</name>
    <dbReference type="NCBI Taxonomy" id="159749"/>
    <lineage>
        <taxon>Eukaryota</taxon>
        <taxon>Sar</taxon>
        <taxon>Stramenopiles</taxon>
        <taxon>Ochrophyta</taxon>
        <taxon>Bacillariophyta</taxon>
        <taxon>Coscinodiscophyceae</taxon>
        <taxon>Thalassiosirophycidae</taxon>
        <taxon>Thalassiosirales</taxon>
        <taxon>Thalassiosiraceae</taxon>
        <taxon>Thalassiosira</taxon>
    </lineage>
</organism>
<evidence type="ECO:0000256" key="8">
    <source>
        <dbReference type="ARBA" id="ARBA00023274"/>
    </source>
</evidence>
<dbReference type="SMART" id="SM00651">
    <property type="entry name" value="Sm"/>
    <property type="match status" value="1"/>
</dbReference>
<dbReference type="AlphaFoldDB" id="K0R3B1"/>
<dbReference type="SUPFAM" id="SSF50182">
    <property type="entry name" value="Sm-like ribonucleoproteins"/>
    <property type="match status" value="1"/>
</dbReference>
<dbReference type="Gene3D" id="2.30.30.100">
    <property type="match status" value="1"/>
</dbReference>
<dbReference type="GO" id="GO:0005688">
    <property type="term" value="C:U6 snRNP"/>
    <property type="evidence" value="ECO:0007669"/>
    <property type="project" value="TreeGrafter"/>
</dbReference>
<evidence type="ECO:0000256" key="4">
    <source>
        <dbReference type="ARBA" id="ARBA00022728"/>
    </source>
</evidence>
<dbReference type="Proteomes" id="UP000266841">
    <property type="component" value="Unassembled WGS sequence"/>
</dbReference>
<dbReference type="InterPro" id="IPR016654">
    <property type="entry name" value="U6_snRNA_Lsm2"/>
</dbReference>
<comment type="subcellular location">
    <subcellularLocation>
        <location evidence="1">Nucleus</location>
    </subcellularLocation>
</comment>
<accession>K0R3B1</accession>
<evidence type="ECO:0000256" key="7">
    <source>
        <dbReference type="ARBA" id="ARBA00023242"/>
    </source>
</evidence>
<evidence type="ECO:0000313" key="10">
    <source>
        <dbReference type="EMBL" id="EJK46745.1"/>
    </source>
</evidence>
<keyword evidence="8" id="KW-0687">Ribonucleoprotein</keyword>
<keyword evidence="7" id="KW-0539">Nucleus</keyword>
<evidence type="ECO:0000259" key="9">
    <source>
        <dbReference type="PROSITE" id="PS52002"/>
    </source>
</evidence>
<sequence length="849" mass="91417">MMPIEQRRNLATCMVTLPRPVPGSDLGQYWELDTESSLIGFSSTSSIRIRVPIKKLFYVIFISNGMLSNGHIVKTTQLRTQFSPNKSVTLKIELIGTRFWNPLAKSNPSSHRWTSRSLYSPRSDLLGRLTIQVATFVDTHAVLHVLIPTLCAFAGQFYPDYKKGWPDGGCINTLPVPSGRPLYSSRLACCKGAYAGQSSGVCLSQLEAPPTTSPTSTGGLDVYYPDYDSPWNSAACINTRPLPSGRPSYASMLACCKLAYAGQVSGACLSQLESPPTTSPTLSGGVVDFWYPDYGTPYSNAGCLNTLPLPYQKGGRPSYSTHEACCAGAYAGQVSKACVCGMASPPSGCSDVVAADVVATTTATTTTVPAGTTTTTTTTLISTNAELRAAIEEYLGEGCTTNVACGARIKYGEMEVWDVSRVTDFSNLFYDDSWCPFPGADEFNEPIGHWDTGSATTMEEMFGMAHAFNQPLHFNTAKMSSMFYRANAFNQPLPFDTSEVKNPFLHPGPHLGIQLAHPPIIGGFEIRACSNAAGDAAANDMPFTGVRGLDVRLRGVESLLDFDRVAMVASIFCSSVSSKDRAAPRARGRLGIGVADEVHVRSHKDLCHFGDNFSENLNVNTMFQQSGCSDQNDPASATGPWCAVTNCPHVSSVRGDDGVYPALPSALYADGSIGQSVRGLAPSTSNTTIDDASSSVVDLREDSDVQDELNLSPASLFVADKRLDLATTIRAPKITMMGGLRLTCSGGAGRSDMLFFSFFKTLVGREIAVELKNDVVLTGTLHSVDQYLNIKLTSVRVVNQDRYPQLVALKNCFIRGSVVRYVQITPSDVNTELLQDATRKEHSQGVEAN</sequence>
<keyword evidence="4" id="KW-0747">Spliceosome</keyword>
<dbReference type="PANTHER" id="PTHR13829">
    <property type="entry name" value="SNRNP CORE PROTEIN FAMILY MEMBER"/>
    <property type="match status" value="1"/>
</dbReference>
<feature type="domain" description="Sm" evidence="9">
    <location>
        <begin position="754"/>
        <end position="828"/>
    </location>
</feature>
<protein>
    <recommendedName>
        <fullName evidence="9">Sm domain-containing protein</fullName>
    </recommendedName>
</protein>
<dbReference type="GO" id="GO:0046540">
    <property type="term" value="C:U4/U6 x U5 tri-snRNP complex"/>
    <property type="evidence" value="ECO:0007669"/>
    <property type="project" value="TreeGrafter"/>
</dbReference>
<dbReference type="GO" id="GO:0071011">
    <property type="term" value="C:precatalytic spliceosome"/>
    <property type="evidence" value="ECO:0007669"/>
    <property type="project" value="TreeGrafter"/>
</dbReference>
<dbReference type="InterPro" id="IPR001163">
    <property type="entry name" value="Sm_dom_euk/arc"/>
</dbReference>
<reference evidence="10 11" key="1">
    <citation type="journal article" date="2012" name="Genome Biol.">
        <title>Genome and low-iron response of an oceanic diatom adapted to chronic iron limitation.</title>
        <authorList>
            <person name="Lommer M."/>
            <person name="Specht M."/>
            <person name="Roy A.S."/>
            <person name="Kraemer L."/>
            <person name="Andreson R."/>
            <person name="Gutowska M.A."/>
            <person name="Wolf J."/>
            <person name="Bergner S.V."/>
            <person name="Schilhabel M.B."/>
            <person name="Klostermeier U.C."/>
            <person name="Beiko R.G."/>
            <person name="Rosenstiel P."/>
            <person name="Hippler M."/>
            <person name="Laroche J."/>
        </authorList>
    </citation>
    <scope>NUCLEOTIDE SEQUENCE [LARGE SCALE GENOMIC DNA]</scope>
    <source>
        <strain evidence="10 11">CCMP1005</strain>
    </source>
</reference>
<gene>
    <name evidence="10" type="ORF">THAOC_34574</name>
</gene>
<proteinExistence type="inferred from homology"/>
<dbReference type="GO" id="GO:1990726">
    <property type="term" value="C:Lsm1-7-Pat1 complex"/>
    <property type="evidence" value="ECO:0007669"/>
    <property type="project" value="TreeGrafter"/>
</dbReference>
<name>K0R3B1_THAOC</name>
<comment type="similarity">
    <text evidence="2">Belongs to the snRNP Sm proteins family.</text>
</comment>
<dbReference type="InterPro" id="IPR005046">
    <property type="entry name" value="DUF285"/>
</dbReference>
<dbReference type="InterPro" id="IPR010920">
    <property type="entry name" value="LSM_dom_sf"/>
</dbReference>
<evidence type="ECO:0000313" key="11">
    <source>
        <dbReference type="Proteomes" id="UP000266841"/>
    </source>
</evidence>
<dbReference type="GO" id="GO:0071013">
    <property type="term" value="C:catalytic step 2 spliceosome"/>
    <property type="evidence" value="ECO:0007669"/>
    <property type="project" value="TreeGrafter"/>
</dbReference>
<dbReference type="FunFam" id="2.30.30.100:FF:000053">
    <property type="entry name" value="U6 snRNA-associated Sm-like protein LSm2"/>
    <property type="match status" value="1"/>
</dbReference>
<dbReference type="InterPro" id="IPR047575">
    <property type="entry name" value="Sm"/>
</dbReference>
<dbReference type="eggNOG" id="KOG3448">
    <property type="taxonomic scope" value="Eukaryota"/>
</dbReference>
<dbReference type="GO" id="GO:0000932">
    <property type="term" value="C:P-body"/>
    <property type="evidence" value="ECO:0007669"/>
    <property type="project" value="TreeGrafter"/>
</dbReference>
<dbReference type="EMBL" id="AGNL01047564">
    <property type="protein sequence ID" value="EJK46745.1"/>
    <property type="molecule type" value="Genomic_DNA"/>
</dbReference>
<dbReference type="OrthoDB" id="10256176at2759"/>
<evidence type="ECO:0000256" key="2">
    <source>
        <dbReference type="ARBA" id="ARBA00006850"/>
    </source>
</evidence>